<organism evidence="17 18">
    <name type="scientific">Mizuhopecten yessoensis</name>
    <name type="common">Japanese scallop</name>
    <name type="synonym">Patinopecten yessoensis</name>
    <dbReference type="NCBI Taxonomy" id="6573"/>
    <lineage>
        <taxon>Eukaryota</taxon>
        <taxon>Metazoa</taxon>
        <taxon>Spiralia</taxon>
        <taxon>Lophotrochozoa</taxon>
        <taxon>Mollusca</taxon>
        <taxon>Bivalvia</taxon>
        <taxon>Autobranchia</taxon>
        <taxon>Pteriomorphia</taxon>
        <taxon>Pectinida</taxon>
        <taxon>Pectinoidea</taxon>
        <taxon>Pectinidae</taxon>
        <taxon>Mizuhopecten</taxon>
    </lineage>
</organism>
<dbReference type="InterPro" id="IPR001278">
    <property type="entry name" value="Arg-tRNA-ligase"/>
</dbReference>
<accession>A0A210PT25</accession>
<dbReference type="Gene3D" id="1.10.730.10">
    <property type="entry name" value="Isoleucyl-tRNA Synthetase, Domain 1"/>
    <property type="match status" value="1"/>
</dbReference>
<dbReference type="SUPFAM" id="SSF52374">
    <property type="entry name" value="Nucleotidylyl transferase"/>
    <property type="match status" value="1"/>
</dbReference>
<dbReference type="GO" id="GO:0032543">
    <property type="term" value="P:mitochondrial translation"/>
    <property type="evidence" value="ECO:0007669"/>
    <property type="project" value="TreeGrafter"/>
</dbReference>
<dbReference type="EC" id="6.1.1.19" evidence="4"/>
<evidence type="ECO:0000256" key="1">
    <source>
        <dbReference type="ARBA" id="ARBA00004496"/>
    </source>
</evidence>
<comment type="caution">
    <text evidence="17">The sequence shown here is derived from an EMBL/GenBank/DDBJ whole genome shotgun (WGS) entry which is preliminary data.</text>
</comment>
<keyword evidence="9 15" id="KW-0648">Protein biosynthesis</keyword>
<evidence type="ECO:0000256" key="15">
    <source>
        <dbReference type="RuleBase" id="RU363038"/>
    </source>
</evidence>
<evidence type="ECO:0000256" key="10">
    <source>
        <dbReference type="ARBA" id="ARBA00023146"/>
    </source>
</evidence>
<dbReference type="SUPFAM" id="SSF47323">
    <property type="entry name" value="Anticodon-binding domain of a subclass of class I aminoacyl-tRNA synthetases"/>
    <property type="match status" value="1"/>
</dbReference>
<reference evidence="17 18" key="1">
    <citation type="journal article" date="2017" name="Nat. Ecol. Evol.">
        <title>Scallop genome provides insights into evolution of bilaterian karyotype and development.</title>
        <authorList>
            <person name="Wang S."/>
            <person name="Zhang J."/>
            <person name="Jiao W."/>
            <person name="Li J."/>
            <person name="Xun X."/>
            <person name="Sun Y."/>
            <person name="Guo X."/>
            <person name="Huan P."/>
            <person name="Dong B."/>
            <person name="Zhang L."/>
            <person name="Hu X."/>
            <person name="Sun X."/>
            <person name="Wang J."/>
            <person name="Zhao C."/>
            <person name="Wang Y."/>
            <person name="Wang D."/>
            <person name="Huang X."/>
            <person name="Wang R."/>
            <person name="Lv J."/>
            <person name="Li Y."/>
            <person name="Zhang Z."/>
            <person name="Liu B."/>
            <person name="Lu W."/>
            <person name="Hui Y."/>
            <person name="Liang J."/>
            <person name="Zhou Z."/>
            <person name="Hou R."/>
            <person name="Li X."/>
            <person name="Liu Y."/>
            <person name="Li H."/>
            <person name="Ning X."/>
            <person name="Lin Y."/>
            <person name="Zhao L."/>
            <person name="Xing Q."/>
            <person name="Dou J."/>
            <person name="Li Y."/>
            <person name="Mao J."/>
            <person name="Guo H."/>
            <person name="Dou H."/>
            <person name="Li T."/>
            <person name="Mu C."/>
            <person name="Jiang W."/>
            <person name="Fu Q."/>
            <person name="Fu X."/>
            <person name="Miao Y."/>
            <person name="Liu J."/>
            <person name="Yu Q."/>
            <person name="Li R."/>
            <person name="Liao H."/>
            <person name="Li X."/>
            <person name="Kong Y."/>
            <person name="Jiang Z."/>
            <person name="Chourrout D."/>
            <person name="Li R."/>
            <person name="Bao Z."/>
        </authorList>
    </citation>
    <scope>NUCLEOTIDE SEQUENCE [LARGE SCALE GENOMIC DNA]</scope>
    <source>
        <strain evidence="17 18">PY_sf001</strain>
    </source>
</reference>
<evidence type="ECO:0000256" key="12">
    <source>
        <dbReference type="ARBA" id="ARBA00039495"/>
    </source>
</evidence>
<comment type="similarity">
    <text evidence="2 15">Belongs to the class-I aminoacyl-tRNA synthetase family.</text>
</comment>
<evidence type="ECO:0000313" key="17">
    <source>
        <dbReference type="EMBL" id="OWF39639.1"/>
    </source>
</evidence>
<dbReference type="PANTHER" id="PTHR11956">
    <property type="entry name" value="ARGINYL-TRNA SYNTHETASE"/>
    <property type="match status" value="1"/>
</dbReference>
<dbReference type="Gene3D" id="3.40.50.620">
    <property type="entry name" value="HUPs"/>
    <property type="match status" value="1"/>
</dbReference>
<dbReference type="Proteomes" id="UP000242188">
    <property type="component" value="Unassembled WGS sequence"/>
</dbReference>
<dbReference type="PROSITE" id="PS00178">
    <property type="entry name" value="AA_TRNA_LIGASE_I"/>
    <property type="match status" value="1"/>
</dbReference>
<evidence type="ECO:0000256" key="8">
    <source>
        <dbReference type="ARBA" id="ARBA00022840"/>
    </source>
</evidence>
<dbReference type="GO" id="GO:0005739">
    <property type="term" value="C:mitochondrion"/>
    <property type="evidence" value="ECO:0007669"/>
    <property type="project" value="TreeGrafter"/>
</dbReference>
<evidence type="ECO:0000256" key="7">
    <source>
        <dbReference type="ARBA" id="ARBA00022741"/>
    </source>
</evidence>
<comment type="subunit">
    <text evidence="3">Monomer.</text>
</comment>
<keyword evidence="10 15" id="KW-0030">Aminoacyl-tRNA synthetase</keyword>
<evidence type="ECO:0000256" key="11">
    <source>
        <dbReference type="ARBA" id="ARBA00033033"/>
    </source>
</evidence>
<dbReference type="FunFam" id="3.40.50.620:FF:000116">
    <property type="entry name" value="Arginine--tRNA ligase"/>
    <property type="match status" value="1"/>
</dbReference>
<evidence type="ECO:0000259" key="16">
    <source>
        <dbReference type="SMART" id="SM00836"/>
    </source>
</evidence>
<gene>
    <name evidence="17" type="ORF">KP79_PYT13562</name>
</gene>
<sequence>MALFLRRKFIRSFIRAVQAKTVELDNVGRKEETALKENIKYKIHDHSIRYEAEDISKRLGVPAEKILSITVDDINEQSTETESKSVSPWISHHRNNSGTISFKLSRNRIHQNALKMVREQKDRYGTVTLSEDTEKQRILIEYSSPNIAKPFHAGHFRSTILGNIIANLYEASGHTVFRINYLGDWGIQYGLLGYWLRKYGREDILESKSVKYMLELYIKANEEKDAEQFLTEDNKIITMESQKVFRRLEEGDPEELRLWKKCRDLSVLYYEESYQKLGIKFTDIEGESMYLTQTKQLINDLKQRGLLQYRSDTGVGYMKLKPEGLVKEAVLVRSNGTSLYLTRDVAAAFDRHKRYQFDRCYYVVEQGQYLHFKQLGRILKELDVEWAKRYGDSLHVAFGRIGHMSTRRGNHILLLLFLDDLKQVVLSAMDRSETTRVEGEEKDRAAEVIALTTLVFWDLRKVKKRDYTFDWTKLIQQGTHDGSMMHYCHSRLCSLLSIYYQPEMDEGDIDLSLLPEDTATKLISKMIEYEAIVESAVENQEPHEIAFFLKTFRNLINSAMVTLQVKDEDPEVAKARLQLFKCCKTVMANGMQLLGITPLEKM</sequence>
<keyword evidence="5" id="KW-0963">Cytoplasm</keyword>
<evidence type="ECO:0000256" key="4">
    <source>
        <dbReference type="ARBA" id="ARBA00012837"/>
    </source>
</evidence>
<comment type="catalytic activity">
    <reaction evidence="13">
        <text>tRNA(Arg) + L-arginine + ATP = L-arginyl-tRNA(Arg) + AMP + diphosphate</text>
        <dbReference type="Rhea" id="RHEA:20301"/>
        <dbReference type="Rhea" id="RHEA-COMP:9658"/>
        <dbReference type="Rhea" id="RHEA-COMP:9673"/>
        <dbReference type="ChEBI" id="CHEBI:30616"/>
        <dbReference type="ChEBI" id="CHEBI:32682"/>
        <dbReference type="ChEBI" id="CHEBI:33019"/>
        <dbReference type="ChEBI" id="CHEBI:78442"/>
        <dbReference type="ChEBI" id="CHEBI:78513"/>
        <dbReference type="ChEBI" id="CHEBI:456215"/>
        <dbReference type="EC" id="6.1.1.19"/>
    </reaction>
</comment>
<dbReference type="Pfam" id="PF00750">
    <property type="entry name" value="tRNA-synt_1d"/>
    <property type="match status" value="1"/>
</dbReference>
<evidence type="ECO:0000256" key="9">
    <source>
        <dbReference type="ARBA" id="ARBA00022917"/>
    </source>
</evidence>
<keyword evidence="6 15" id="KW-0436">Ligase</keyword>
<comment type="function">
    <text evidence="14">Catalyzes the attachment of arginine to tRNA(Arg) in a two-step reaction: arginine is first activated by ATP to form Arg-AMP and then transferred to the acceptor end of tRNA(Arg).</text>
</comment>
<evidence type="ECO:0000256" key="14">
    <source>
        <dbReference type="ARBA" id="ARBA00049595"/>
    </source>
</evidence>
<dbReference type="OrthoDB" id="68056at2759"/>
<protein>
    <recommendedName>
        <fullName evidence="12">Probable arginine--tRNA ligase, mitochondrial</fullName>
        <ecNumber evidence="4">6.1.1.19</ecNumber>
    </recommendedName>
    <alternativeName>
        <fullName evidence="11">Arginyl-tRNA synthetase</fullName>
    </alternativeName>
</protein>
<dbReference type="FunFam" id="1.10.730.10:FF:000006">
    <property type="entry name" value="Arginyl-tRNA synthetase 2, mitochondrial"/>
    <property type="match status" value="1"/>
</dbReference>
<name>A0A210PT25_MIZYE</name>
<evidence type="ECO:0000256" key="6">
    <source>
        <dbReference type="ARBA" id="ARBA00022598"/>
    </source>
</evidence>
<dbReference type="InterPro" id="IPR009080">
    <property type="entry name" value="tRNAsynth_Ia_anticodon-bd"/>
</dbReference>
<dbReference type="GO" id="GO:0005524">
    <property type="term" value="F:ATP binding"/>
    <property type="evidence" value="ECO:0007669"/>
    <property type="project" value="UniProtKB-KW"/>
</dbReference>
<evidence type="ECO:0000256" key="3">
    <source>
        <dbReference type="ARBA" id="ARBA00011245"/>
    </source>
</evidence>
<keyword evidence="18" id="KW-1185">Reference proteome</keyword>
<evidence type="ECO:0000313" key="18">
    <source>
        <dbReference type="Proteomes" id="UP000242188"/>
    </source>
</evidence>
<dbReference type="GO" id="GO:0006420">
    <property type="term" value="P:arginyl-tRNA aminoacylation"/>
    <property type="evidence" value="ECO:0007669"/>
    <property type="project" value="InterPro"/>
</dbReference>
<dbReference type="AlphaFoldDB" id="A0A210PT25"/>
<proteinExistence type="inferred from homology"/>
<dbReference type="STRING" id="6573.A0A210PT25"/>
<dbReference type="PRINTS" id="PR01038">
    <property type="entry name" value="TRNASYNTHARG"/>
</dbReference>
<dbReference type="SMART" id="SM00836">
    <property type="entry name" value="DALR_1"/>
    <property type="match status" value="1"/>
</dbReference>
<dbReference type="InterPro" id="IPR035684">
    <property type="entry name" value="ArgRS_core"/>
</dbReference>
<keyword evidence="8 15" id="KW-0067">ATP-binding</keyword>
<feature type="domain" description="DALR anticodon binding" evidence="16">
    <location>
        <begin position="485"/>
        <end position="602"/>
    </location>
</feature>
<dbReference type="PANTHER" id="PTHR11956:SF11">
    <property type="entry name" value="ARGININE--TRNA LIGASE, MITOCHONDRIAL-RELATED"/>
    <property type="match status" value="1"/>
</dbReference>
<evidence type="ECO:0000256" key="13">
    <source>
        <dbReference type="ARBA" id="ARBA00049339"/>
    </source>
</evidence>
<dbReference type="EMBL" id="NEDP02005518">
    <property type="protein sequence ID" value="OWF39639.1"/>
    <property type="molecule type" value="Genomic_DNA"/>
</dbReference>
<keyword evidence="7 15" id="KW-0547">Nucleotide-binding</keyword>
<dbReference type="NCBIfam" id="TIGR00456">
    <property type="entry name" value="argS"/>
    <property type="match status" value="1"/>
</dbReference>
<comment type="subcellular location">
    <subcellularLocation>
        <location evidence="1">Cytoplasm</location>
    </subcellularLocation>
</comment>
<dbReference type="InterPro" id="IPR008909">
    <property type="entry name" value="DALR_anticod-bd"/>
</dbReference>
<dbReference type="Pfam" id="PF05746">
    <property type="entry name" value="DALR_1"/>
    <property type="match status" value="1"/>
</dbReference>
<dbReference type="InterPro" id="IPR014729">
    <property type="entry name" value="Rossmann-like_a/b/a_fold"/>
</dbReference>
<evidence type="ECO:0000256" key="5">
    <source>
        <dbReference type="ARBA" id="ARBA00022490"/>
    </source>
</evidence>
<dbReference type="InterPro" id="IPR001412">
    <property type="entry name" value="aa-tRNA-synth_I_CS"/>
</dbReference>
<dbReference type="GO" id="GO:0004814">
    <property type="term" value="F:arginine-tRNA ligase activity"/>
    <property type="evidence" value="ECO:0007669"/>
    <property type="project" value="UniProtKB-EC"/>
</dbReference>
<evidence type="ECO:0000256" key="2">
    <source>
        <dbReference type="ARBA" id="ARBA00005594"/>
    </source>
</evidence>